<evidence type="ECO:0000313" key="7">
    <source>
        <dbReference type="Proteomes" id="UP001177120"/>
    </source>
</evidence>
<reference evidence="6" key="1">
    <citation type="journal article" date="2024" name="Int. J. Syst. Evol. Microbiol.">
        <title>Polycladomyces zharkentensis sp. nov., a novel thermophilic cellulose- and starch-degrading member of the Bacillota from a geothermal aquifer in Kazakhstan.</title>
        <authorList>
            <person name="Mashzhan A."/>
            <person name="Kistaubayeva A."/>
            <person name="Javier-Lopez R."/>
            <person name="Bissenova U."/>
            <person name="Bissenbay A."/>
            <person name="Birkeland N.K."/>
        </authorList>
    </citation>
    <scope>NUCLEOTIDE SEQUENCE</scope>
    <source>
        <strain evidence="6">ZKZ2T</strain>
    </source>
</reference>
<keyword evidence="7" id="KW-1185">Reference proteome</keyword>
<dbReference type="InterPro" id="IPR006480">
    <property type="entry name" value="Phage_holin_4_1"/>
</dbReference>
<dbReference type="RefSeq" id="WP_205493896.1">
    <property type="nucleotide sequence ID" value="NZ_JAFHAP010000006.1"/>
</dbReference>
<evidence type="ECO:0000256" key="2">
    <source>
        <dbReference type="ARBA" id="ARBA00022692"/>
    </source>
</evidence>
<keyword evidence="2" id="KW-0812">Transmembrane</keyword>
<evidence type="ECO:0000256" key="1">
    <source>
        <dbReference type="ARBA" id="ARBA00004141"/>
    </source>
</evidence>
<protein>
    <submittedName>
        <fullName evidence="6">Phage holin family protein</fullName>
    </submittedName>
</protein>
<keyword evidence="3" id="KW-1133">Transmembrane helix</keyword>
<evidence type="ECO:0000256" key="3">
    <source>
        <dbReference type="ARBA" id="ARBA00022989"/>
    </source>
</evidence>
<comment type="similarity">
    <text evidence="5">Belongs to the bacteriophage holin family. Cp-1 holin subfamily.</text>
</comment>
<evidence type="ECO:0000313" key="6">
    <source>
        <dbReference type="EMBL" id="MBN2909162.1"/>
    </source>
</evidence>
<sequence length="132" mass="14145">METTFKLFVAMGGAAASFLWGGWSSALQTLLLFVALDYLTGFAAAFKEGILASRIGFQGIAMKVGIFAIVAVAHQVDVMLGDGHIFRDGTVTFYVANEALSIIENAGRLGLPIPPRIQQAVEILRGKESVRK</sequence>
<dbReference type="Proteomes" id="UP001177120">
    <property type="component" value="Unassembled WGS sequence"/>
</dbReference>
<gene>
    <name evidence="6" type="ORF">JQC72_06445</name>
</gene>
<evidence type="ECO:0000256" key="4">
    <source>
        <dbReference type="ARBA" id="ARBA00023136"/>
    </source>
</evidence>
<dbReference type="Pfam" id="PF05105">
    <property type="entry name" value="Phage_holin_4_1"/>
    <property type="match status" value="1"/>
</dbReference>
<organism evidence="6 7">
    <name type="scientific">Polycladomyces zharkentensis</name>
    <dbReference type="NCBI Taxonomy" id="2807616"/>
    <lineage>
        <taxon>Bacteria</taxon>
        <taxon>Bacillati</taxon>
        <taxon>Bacillota</taxon>
        <taxon>Bacilli</taxon>
        <taxon>Bacillales</taxon>
        <taxon>Thermoactinomycetaceae</taxon>
        <taxon>Polycladomyces</taxon>
    </lineage>
</organism>
<name>A0ABS2WI13_9BACL</name>
<accession>A0ABS2WI13</accession>
<comment type="caution">
    <text evidence="6">The sequence shown here is derived from an EMBL/GenBank/DDBJ whole genome shotgun (WGS) entry which is preliminary data.</text>
</comment>
<dbReference type="EMBL" id="JAFHAP010000006">
    <property type="protein sequence ID" value="MBN2909162.1"/>
    <property type="molecule type" value="Genomic_DNA"/>
</dbReference>
<comment type="subcellular location">
    <subcellularLocation>
        <location evidence="1">Membrane</location>
        <topology evidence="1">Multi-pass membrane protein</topology>
    </subcellularLocation>
</comment>
<keyword evidence="4" id="KW-0472">Membrane</keyword>
<proteinExistence type="inferred from homology"/>
<dbReference type="NCBIfam" id="TIGR01593">
    <property type="entry name" value="holin_tox_secr"/>
    <property type="match status" value="1"/>
</dbReference>
<evidence type="ECO:0000256" key="5">
    <source>
        <dbReference type="ARBA" id="ARBA00023600"/>
    </source>
</evidence>